<name>E1SN08_FERBD</name>
<keyword evidence="1" id="KW-0472">Membrane</keyword>
<dbReference type="InterPro" id="IPR045584">
    <property type="entry name" value="Pilin-like"/>
</dbReference>
<proteinExistence type="predicted"/>
<evidence type="ECO:0000313" key="2">
    <source>
        <dbReference type="EMBL" id="ADN77666.1"/>
    </source>
</evidence>
<keyword evidence="1" id="KW-0812">Transmembrane</keyword>
<dbReference type="eggNOG" id="COG4967">
    <property type="taxonomic scope" value="Bacteria"/>
</dbReference>
<organism evidence="2 3">
    <name type="scientific">Ferrimonas balearica (strain DSM 9799 / CCM 4581 / KCTC 23876 / PAT)</name>
    <dbReference type="NCBI Taxonomy" id="550540"/>
    <lineage>
        <taxon>Bacteria</taxon>
        <taxon>Pseudomonadati</taxon>
        <taxon>Pseudomonadota</taxon>
        <taxon>Gammaproteobacteria</taxon>
        <taxon>Alteromonadales</taxon>
        <taxon>Ferrimonadaceae</taxon>
        <taxon>Ferrimonas</taxon>
    </lineage>
</organism>
<dbReference type="RefSeq" id="WP_013346972.1">
    <property type="nucleotide sequence ID" value="NC_014541.1"/>
</dbReference>
<dbReference type="Pfam" id="PF07963">
    <property type="entry name" value="N_methyl"/>
    <property type="match status" value="1"/>
</dbReference>
<accession>E1SN08</accession>
<evidence type="ECO:0000313" key="3">
    <source>
        <dbReference type="Proteomes" id="UP000006683"/>
    </source>
</evidence>
<dbReference type="SUPFAM" id="SSF54523">
    <property type="entry name" value="Pili subunits"/>
    <property type="match status" value="1"/>
</dbReference>
<protein>
    <submittedName>
        <fullName evidence="2">MSHA pilin protein MshD</fullName>
    </submittedName>
</protein>
<dbReference type="GeneID" id="67183680"/>
<dbReference type="NCBIfam" id="TIGR02532">
    <property type="entry name" value="IV_pilin_GFxxxE"/>
    <property type="match status" value="1"/>
</dbReference>
<sequence>MACKRPTAGFTLIEMVVGMVVLAIALVLMATLLFPLAERSAMGLQRAKAAQLGQAVLAELAGRRLDTQTPVGGGPVATLTCCADNAAVCAAAAANPNDPGSWELLDRFDGFSGRADALLGGDLYNGFTVSIAVRCQADTALGANWPGGAKLVEVSVNSPAGERLEFAQVRGNY</sequence>
<keyword evidence="3" id="KW-1185">Reference proteome</keyword>
<dbReference type="AlphaFoldDB" id="E1SN08"/>
<feature type="transmembrane region" description="Helical" evidence="1">
    <location>
        <begin position="12"/>
        <end position="36"/>
    </location>
</feature>
<dbReference type="EMBL" id="CP002209">
    <property type="protein sequence ID" value="ADN77666.1"/>
    <property type="molecule type" value="Genomic_DNA"/>
</dbReference>
<dbReference type="KEGG" id="fbl:Fbal_3468"/>
<gene>
    <name evidence="2" type="ordered locus">Fbal_3468</name>
</gene>
<dbReference type="HOGENOM" id="CLU_110706_0_0_6"/>
<keyword evidence="1" id="KW-1133">Transmembrane helix</keyword>
<dbReference type="PROSITE" id="PS00409">
    <property type="entry name" value="PROKAR_NTER_METHYL"/>
    <property type="match status" value="1"/>
</dbReference>
<evidence type="ECO:0000256" key="1">
    <source>
        <dbReference type="SAM" id="Phobius"/>
    </source>
</evidence>
<dbReference type="STRING" id="550540.Fbal_3468"/>
<dbReference type="InterPro" id="IPR012902">
    <property type="entry name" value="N_methyl_site"/>
</dbReference>
<reference evidence="2 3" key="1">
    <citation type="journal article" date="2010" name="Stand. Genomic Sci.">
        <title>Complete genome sequence of Ferrimonas balearica type strain (PAT).</title>
        <authorList>
            <person name="Nolan M."/>
            <person name="Sikorski J."/>
            <person name="Davenport K."/>
            <person name="Lucas S."/>
            <person name="Glavina Del Rio T."/>
            <person name="Tice H."/>
            <person name="Cheng J."/>
            <person name="Goodwin L."/>
            <person name="Pitluck S."/>
            <person name="Liolios K."/>
            <person name="Ivanova N."/>
            <person name="Mavromatis K."/>
            <person name="Ovchinnikova G."/>
            <person name="Pati A."/>
            <person name="Chen A."/>
            <person name="Palaniappan K."/>
            <person name="Land M."/>
            <person name="Hauser L."/>
            <person name="Chang Y."/>
            <person name="Jeffries C."/>
            <person name="Tapia R."/>
            <person name="Brettin T."/>
            <person name="Detter J."/>
            <person name="Han C."/>
            <person name="Yasawong M."/>
            <person name="Rohde M."/>
            <person name="Tindall B."/>
            <person name="Goker M."/>
            <person name="Woyke T."/>
            <person name="Bristow J."/>
            <person name="Eisen J."/>
            <person name="Markowitz V."/>
            <person name="Hugenholtz P."/>
            <person name="Kyrpides N."/>
            <person name="Klenk H."/>
            <person name="Lapidus A."/>
        </authorList>
    </citation>
    <scope>NUCLEOTIDE SEQUENCE [LARGE SCALE GENOMIC DNA]</scope>
    <source>
        <strain evidence="3">DSM 9799 / CCM 4581 / KCTC 23876 / PAT</strain>
    </source>
</reference>
<dbReference type="Proteomes" id="UP000006683">
    <property type="component" value="Chromosome"/>
</dbReference>